<dbReference type="Pfam" id="PF07727">
    <property type="entry name" value="RVT_2"/>
    <property type="match status" value="1"/>
</dbReference>
<organism evidence="2">
    <name type="scientific">Tanacetum cinerariifolium</name>
    <name type="common">Dalmatian daisy</name>
    <name type="synonym">Chrysanthemum cinerariifolium</name>
    <dbReference type="NCBI Taxonomy" id="118510"/>
    <lineage>
        <taxon>Eukaryota</taxon>
        <taxon>Viridiplantae</taxon>
        <taxon>Streptophyta</taxon>
        <taxon>Embryophyta</taxon>
        <taxon>Tracheophyta</taxon>
        <taxon>Spermatophyta</taxon>
        <taxon>Magnoliopsida</taxon>
        <taxon>eudicotyledons</taxon>
        <taxon>Gunneridae</taxon>
        <taxon>Pentapetalae</taxon>
        <taxon>asterids</taxon>
        <taxon>campanulids</taxon>
        <taxon>Asterales</taxon>
        <taxon>Asteraceae</taxon>
        <taxon>Asteroideae</taxon>
        <taxon>Anthemideae</taxon>
        <taxon>Anthemidinae</taxon>
        <taxon>Tanacetum</taxon>
    </lineage>
</organism>
<dbReference type="EMBL" id="BKCJ010523974">
    <property type="protein sequence ID" value="GFA96754.1"/>
    <property type="molecule type" value="Genomic_DNA"/>
</dbReference>
<evidence type="ECO:0000313" key="2">
    <source>
        <dbReference type="EMBL" id="GFA96754.1"/>
    </source>
</evidence>
<gene>
    <name evidence="2" type="ORF">Tci_668726</name>
</gene>
<accession>A0A699KMZ7</accession>
<dbReference type="InterPro" id="IPR013103">
    <property type="entry name" value="RVT_2"/>
</dbReference>
<name>A0A699KMZ7_TANCI</name>
<dbReference type="AlphaFoldDB" id="A0A699KMZ7"/>
<sequence length="103" mass="11692">MYDEYNALDKNDTWLLVSRLACVNMVRSMWLFKHKFHANGTLSRYKACLVANGSSQQLVVDFNETFSPVVKPATIRTVLRLVVSQTIEPQSLQFLLPGTSELV</sequence>
<feature type="domain" description="Reverse transcriptase Ty1/copia-type" evidence="1">
    <location>
        <begin position="11"/>
        <end position="84"/>
    </location>
</feature>
<proteinExistence type="predicted"/>
<reference evidence="2" key="1">
    <citation type="journal article" date="2019" name="Sci. Rep.">
        <title>Draft genome of Tanacetum cinerariifolium, the natural source of mosquito coil.</title>
        <authorList>
            <person name="Yamashiro T."/>
            <person name="Shiraishi A."/>
            <person name="Satake H."/>
            <person name="Nakayama K."/>
        </authorList>
    </citation>
    <scope>NUCLEOTIDE SEQUENCE</scope>
</reference>
<protein>
    <submittedName>
        <fullName evidence="2">Ribonuclease H-like domain-containing protein</fullName>
    </submittedName>
</protein>
<evidence type="ECO:0000259" key="1">
    <source>
        <dbReference type="Pfam" id="PF07727"/>
    </source>
</evidence>
<comment type="caution">
    <text evidence="2">The sequence shown here is derived from an EMBL/GenBank/DDBJ whole genome shotgun (WGS) entry which is preliminary data.</text>
</comment>